<comment type="caution">
    <text evidence="4">Lacks conserved residue(s) required for the propagation of feature annotation.</text>
</comment>
<comment type="subcellular location">
    <subcellularLocation>
        <location evidence="4">Cell outer membrane</location>
    </subcellularLocation>
</comment>
<accession>A0A7Y8GXV6</accession>
<dbReference type="AlphaFoldDB" id="A0A7Y8GXV6"/>
<dbReference type="PANTHER" id="PTHR30189:SF1">
    <property type="entry name" value="LPS-ASSEMBLY PROTEIN LPTD"/>
    <property type="match status" value="1"/>
</dbReference>
<comment type="function">
    <text evidence="4">Together with LptE, is involved in the assembly of lipopolysaccharide (LPS) at the surface of the outer membrane.</text>
</comment>
<keyword evidence="3 4" id="KW-0998">Cell outer membrane</keyword>
<keyword evidence="9" id="KW-1185">Reference proteome</keyword>
<protein>
    <recommendedName>
        <fullName evidence="4">LPS-assembly protein LptD</fullName>
    </recommendedName>
</protein>
<keyword evidence="1 4" id="KW-0732">Signal</keyword>
<comment type="caution">
    <text evidence="8">The sequence shown here is derived from an EMBL/GenBank/DDBJ whole genome shotgun (WGS) entry which is preliminary data.</text>
</comment>
<organism evidence="8 9">
    <name type="scientific">Hydrogenophaga aromaticivorans</name>
    <dbReference type="NCBI Taxonomy" id="2610898"/>
    <lineage>
        <taxon>Bacteria</taxon>
        <taxon>Pseudomonadati</taxon>
        <taxon>Pseudomonadota</taxon>
        <taxon>Betaproteobacteria</taxon>
        <taxon>Burkholderiales</taxon>
        <taxon>Comamonadaceae</taxon>
        <taxon>Hydrogenophaga</taxon>
    </lineage>
</organism>
<evidence type="ECO:0000313" key="8">
    <source>
        <dbReference type="EMBL" id="NWF46837.1"/>
    </source>
</evidence>
<dbReference type="InterPro" id="IPR050218">
    <property type="entry name" value="LptD"/>
</dbReference>
<gene>
    <name evidence="4" type="primary">lptD</name>
    <name evidence="8" type="ORF">F3K02_16485</name>
</gene>
<evidence type="ECO:0000259" key="7">
    <source>
        <dbReference type="Pfam" id="PF04453"/>
    </source>
</evidence>
<reference evidence="8 9" key="1">
    <citation type="submission" date="2019-09" db="EMBL/GenBank/DDBJ databases">
        <title>Hydrogenophaga aromatica sp. nov., isolated from a para-xylene-degrading enrichment culture.</title>
        <authorList>
            <person name="Tancsics A."/>
            <person name="Banerjee S."/>
        </authorList>
    </citation>
    <scope>NUCLEOTIDE SEQUENCE [LARGE SCALE GENOMIC DNA]</scope>
    <source>
        <strain evidence="8 9">D2P1</strain>
    </source>
</reference>
<dbReference type="PANTHER" id="PTHR30189">
    <property type="entry name" value="LPS-ASSEMBLY PROTEIN"/>
    <property type="match status" value="1"/>
</dbReference>
<dbReference type="HAMAP" id="MF_01411">
    <property type="entry name" value="LPS_assembly_LptD"/>
    <property type="match status" value="1"/>
</dbReference>
<keyword evidence="2 4" id="KW-0472">Membrane</keyword>
<dbReference type="EMBL" id="VYGV01000015">
    <property type="protein sequence ID" value="NWF46837.1"/>
    <property type="molecule type" value="Genomic_DNA"/>
</dbReference>
<evidence type="ECO:0000256" key="3">
    <source>
        <dbReference type="ARBA" id="ARBA00023237"/>
    </source>
</evidence>
<dbReference type="GO" id="GO:0015920">
    <property type="term" value="P:lipopolysaccharide transport"/>
    <property type="evidence" value="ECO:0007669"/>
    <property type="project" value="InterPro"/>
</dbReference>
<feature type="domain" description="LptD C-terminal" evidence="7">
    <location>
        <begin position="332"/>
        <end position="710"/>
    </location>
</feature>
<evidence type="ECO:0000256" key="2">
    <source>
        <dbReference type="ARBA" id="ARBA00023136"/>
    </source>
</evidence>
<evidence type="ECO:0000256" key="4">
    <source>
        <dbReference type="HAMAP-Rule" id="MF_01411"/>
    </source>
</evidence>
<feature type="compositionally biased region" description="Low complexity" evidence="5">
    <location>
        <begin position="15"/>
        <end position="24"/>
    </location>
</feature>
<sequence length="820" mass="91146">MPHTALKPAHNPFPASSRTTRAASGACPEPTRLAWAVQGAIAALALGAGAVPAPVWAQDADAGESVRLKPGAMLQETLPPETSKQLPTFVWGERMQGKTDDVTVLEGEVELRRHDTVIRADRVEFDQRTNEALATGHVLINRNGDRFQGPELQMNVETYKGHFSEPTYQLLKNQASGDASRIDFLDRNTMVVHDGRYSTCERPPGSRWMPDWLVRATSIELDTVEDVGTAKGGVLEFKGVPILAAPYFTFPLSDKRKSGVLPPSMAIDNQSGVQLTAPYYLNLAPNMDATLAPSLMTKRGVDLAGEFRYLQPSYTGRLRAAFMPSDRLRDEDRWAYSLQHSQRLTANVGGGSPISLRANLNRVGDDNYWRDFPRSITSLTSRLLRNEADLGWVRGPWSVNAGVYQWQSLQDVSAPFTPPYDRLPSLALNYQKYDQTLLGSPGWDMSVQTNFTRFQRSILSTAGEVKSGGDRSLAVAEITRRWQSPGWFVQPRARLHATQYQFDNATGVPTSASRAVPTVSLDSGLVFERPAAYFGRQYTQTLEPRAFFTWTPFRDQTGLPNFDSGARDFNLATMFSENAYNGNDRISDTRAVTLGVNSRLLDADNGAEVIRLGMAQRVLLEDQNVTLPGGVPVTERVSNMLLAARVQWDPLWSFDTNLQYNPKSGESVRTTMGGRYTPGPFRVLSAAYRIQRGVSEQIDLGWQWPIADLWGGASTRVPGRALGPGQWYTVGRMNYSMPDRKIIDLVAGFEYDAGCWLGRVVLSRLQQSRTTANQSILFQLEFSGFSRVGASSLQTLQGNVPKYQYLREEIVPPSRFQQYD</sequence>
<dbReference type="Pfam" id="PF03968">
    <property type="entry name" value="LptD_N"/>
    <property type="match status" value="1"/>
</dbReference>
<name>A0A7Y8GXV6_9BURK</name>
<dbReference type="GO" id="GO:0043165">
    <property type="term" value="P:Gram-negative-bacterium-type cell outer membrane assembly"/>
    <property type="evidence" value="ECO:0007669"/>
    <property type="project" value="UniProtKB-UniRule"/>
</dbReference>
<dbReference type="InterPro" id="IPR007543">
    <property type="entry name" value="LptD_C"/>
</dbReference>
<feature type="region of interest" description="Disordered" evidence="5">
    <location>
        <begin position="1"/>
        <end position="25"/>
    </location>
</feature>
<feature type="domain" description="Organic solvent tolerance-like N-terminal" evidence="6">
    <location>
        <begin position="100"/>
        <end position="224"/>
    </location>
</feature>
<dbReference type="Pfam" id="PF04453">
    <property type="entry name" value="LptD"/>
    <property type="match status" value="1"/>
</dbReference>
<dbReference type="InterPro" id="IPR020889">
    <property type="entry name" value="LipoPS_assembly_LptD"/>
</dbReference>
<evidence type="ECO:0000313" key="9">
    <source>
        <dbReference type="Proteomes" id="UP000545507"/>
    </source>
</evidence>
<dbReference type="GO" id="GO:0009279">
    <property type="term" value="C:cell outer membrane"/>
    <property type="evidence" value="ECO:0007669"/>
    <property type="project" value="UniProtKB-SubCell"/>
</dbReference>
<evidence type="ECO:0000259" key="6">
    <source>
        <dbReference type="Pfam" id="PF03968"/>
    </source>
</evidence>
<evidence type="ECO:0000256" key="1">
    <source>
        <dbReference type="ARBA" id="ARBA00022729"/>
    </source>
</evidence>
<dbReference type="GO" id="GO:1990351">
    <property type="term" value="C:transporter complex"/>
    <property type="evidence" value="ECO:0007669"/>
    <property type="project" value="TreeGrafter"/>
</dbReference>
<comment type="subunit">
    <text evidence="4">Component of the lipopolysaccharide transport and assembly complex. Interacts with LptE and LptA.</text>
</comment>
<evidence type="ECO:0000256" key="5">
    <source>
        <dbReference type="SAM" id="MobiDB-lite"/>
    </source>
</evidence>
<dbReference type="InterPro" id="IPR005653">
    <property type="entry name" value="OstA-like_N"/>
</dbReference>
<dbReference type="Proteomes" id="UP000545507">
    <property type="component" value="Unassembled WGS sequence"/>
</dbReference>
<proteinExistence type="inferred from homology"/>
<comment type="similarity">
    <text evidence="4">Belongs to the LptD family.</text>
</comment>